<accession>A0AAP0H1W8</accession>
<dbReference type="Proteomes" id="UP001408789">
    <property type="component" value="Unassembled WGS sequence"/>
</dbReference>
<keyword evidence="3" id="KW-1185">Reference proteome</keyword>
<gene>
    <name evidence="2" type="ORF">SSX86_012872</name>
</gene>
<dbReference type="AlphaFoldDB" id="A0AAP0H1W8"/>
<feature type="region of interest" description="Disordered" evidence="1">
    <location>
        <begin position="1"/>
        <end position="52"/>
    </location>
</feature>
<evidence type="ECO:0000313" key="2">
    <source>
        <dbReference type="EMBL" id="KAK9068757.1"/>
    </source>
</evidence>
<sequence>MNEQRPYGILPPGASRFKRKDRESLLPPKRPPPPPPPPRAAVAASTTTGSKGIEIASPNKLLAGYLAYEFLTKGTLLGQKLDAARSETGIRPVTEPRTPVNNGGERYREITSLLMMKTDDGGRIPGIVNPAQLWRWIEM</sequence>
<reference evidence="2 3" key="1">
    <citation type="submission" date="2024-04" db="EMBL/GenBank/DDBJ databases">
        <title>The reference genome of an endangered Asteraceae, Deinandra increscens subsp. villosa, native to the Central Coast of California.</title>
        <authorList>
            <person name="Guilliams M."/>
            <person name="Hasenstab-Lehman K."/>
            <person name="Meyer R."/>
            <person name="Mcevoy S."/>
        </authorList>
    </citation>
    <scope>NUCLEOTIDE SEQUENCE [LARGE SCALE GENOMIC DNA]</scope>
    <source>
        <tissue evidence="2">Leaf</tissue>
    </source>
</reference>
<dbReference type="PANTHER" id="PTHR34657">
    <property type="entry name" value="EMBRYO SAC DEVELOPMENT ARREST 6"/>
    <property type="match status" value="1"/>
</dbReference>
<feature type="compositionally biased region" description="Pro residues" evidence="1">
    <location>
        <begin position="28"/>
        <end position="39"/>
    </location>
</feature>
<name>A0AAP0H1W8_9ASTR</name>
<dbReference type="EMBL" id="JBCNJP010000014">
    <property type="protein sequence ID" value="KAK9068757.1"/>
    <property type="molecule type" value="Genomic_DNA"/>
</dbReference>
<evidence type="ECO:0000256" key="1">
    <source>
        <dbReference type="SAM" id="MobiDB-lite"/>
    </source>
</evidence>
<dbReference type="PANTHER" id="PTHR34657:SF4">
    <property type="entry name" value="EMBRYO SAC DEVELOPMENT ARREST 6"/>
    <property type="match status" value="1"/>
</dbReference>
<comment type="caution">
    <text evidence="2">The sequence shown here is derived from an EMBL/GenBank/DDBJ whole genome shotgun (WGS) entry which is preliminary data.</text>
</comment>
<protein>
    <submittedName>
        <fullName evidence="2">Uncharacterized protein</fullName>
    </submittedName>
</protein>
<organism evidence="2 3">
    <name type="scientific">Deinandra increscens subsp. villosa</name>
    <dbReference type="NCBI Taxonomy" id="3103831"/>
    <lineage>
        <taxon>Eukaryota</taxon>
        <taxon>Viridiplantae</taxon>
        <taxon>Streptophyta</taxon>
        <taxon>Embryophyta</taxon>
        <taxon>Tracheophyta</taxon>
        <taxon>Spermatophyta</taxon>
        <taxon>Magnoliopsida</taxon>
        <taxon>eudicotyledons</taxon>
        <taxon>Gunneridae</taxon>
        <taxon>Pentapetalae</taxon>
        <taxon>asterids</taxon>
        <taxon>campanulids</taxon>
        <taxon>Asterales</taxon>
        <taxon>Asteraceae</taxon>
        <taxon>Asteroideae</taxon>
        <taxon>Heliantheae alliance</taxon>
        <taxon>Madieae</taxon>
        <taxon>Madiinae</taxon>
        <taxon>Deinandra</taxon>
    </lineage>
</organism>
<proteinExistence type="predicted"/>
<evidence type="ECO:0000313" key="3">
    <source>
        <dbReference type="Proteomes" id="UP001408789"/>
    </source>
</evidence>